<organism evidence="10 11">
    <name type="scientific">Hypericibacter terrae</name>
    <dbReference type="NCBI Taxonomy" id="2602015"/>
    <lineage>
        <taxon>Bacteria</taxon>
        <taxon>Pseudomonadati</taxon>
        <taxon>Pseudomonadota</taxon>
        <taxon>Alphaproteobacteria</taxon>
        <taxon>Rhodospirillales</taxon>
        <taxon>Dongiaceae</taxon>
        <taxon>Hypericibacter</taxon>
    </lineage>
</organism>
<evidence type="ECO:0000259" key="9">
    <source>
        <dbReference type="PROSITE" id="PS50928"/>
    </source>
</evidence>
<evidence type="ECO:0000256" key="2">
    <source>
        <dbReference type="ARBA" id="ARBA00007069"/>
    </source>
</evidence>
<dbReference type="EMBL" id="CP042906">
    <property type="protein sequence ID" value="QEX16245.1"/>
    <property type="molecule type" value="Genomic_DNA"/>
</dbReference>
<evidence type="ECO:0000256" key="5">
    <source>
        <dbReference type="ARBA" id="ARBA00022692"/>
    </source>
</evidence>
<keyword evidence="7 8" id="KW-0472">Membrane</keyword>
<dbReference type="InterPro" id="IPR000515">
    <property type="entry name" value="MetI-like"/>
</dbReference>
<keyword evidence="5 8" id="KW-0812">Transmembrane</keyword>
<dbReference type="Proteomes" id="UP000326202">
    <property type="component" value="Chromosome"/>
</dbReference>
<dbReference type="CDD" id="cd06261">
    <property type="entry name" value="TM_PBP2"/>
    <property type="match status" value="1"/>
</dbReference>
<dbReference type="RefSeq" id="WP_151176624.1">
    <property type="nucleotide sequence ID" value="NZ_CP042906.1"/>
</dbReference>
<dbReference type="Gene3D" id="1.10.3720.10">
    <property type="entry name" value="MetI-like"/>
    <property type="match status" value="1"/>
</dbReference>
<dbReference type="GO" id="GO:0055085">
    <property type="term" value="P:transmembrane transport"/>
    <property type="evidence" value="ECO:0007669"/>
    <property type="project" value="InterPro"/>
</dbReference>
<dbReference type="PANTHER" id="PTHR42929">
    <property type="entry name" value="INNER MEMBRANE ABC TRANSPORTER PERMEASE PROTEIN YDCU-RELATED-RELATED"/>
    <property type="match status" value="1"/>
</dbReference>
<keyword evidence="4" id="KW-1003">Cell membrane</keyword>
<accession>A0A5J6MI82</accession>
<keyword evidence="3 8" id="KW-0813">Transport</keyword>
<dbReference type="KEGG" id="htq:FRZ44_15370"/>
<proteinExistence type="inferred from homology"/>
<evidence type="ECO:0000313" key="11">
    <source>
        <dbReference type="Proteomes" id="UP000326202"/>
    </source>
</evidence>
<feature type="transmembrane region" description="Helical" evidence="8">
    <location>
        <begin position="116"/>
        <end position="137"/>
    </location>
</feature>
<dbReference type="PANTHER" id="PTHR42929:SF1">
    <property type="entry name" value="INNER MEMBRANE ABC TRANSPORTER PERMEASE PROTEIN YDCU-RELATED"/>
    <property type="match status" value="1"/>
</dbReference>
<gene>
    <name evidence="10" type="ORF">FRZ44_15370</name>
</gene>
<keyword evidence="6 8" id="KW-1133">Transmembrane helix</keyword>
<protein>
    <submittedName>
        <fullName evidence="10">Polyamine ABC transporter permease</fullName>
    </submittedName>
</protein>
<feature type="transmembrane region" description="Helical" evidence="8">
    <location>
        <begin position="77"/>
        <end position="104"/>
    </location>
</feature>
<dbReference type="Pfam" id="PF00528">
    <property type="entry name" value="BPD_transp_1"/>
    <property type="match status" value="1"/>
</dbReference>
<evidence type="ECO:0000256" key="8">
    <source>
        <dbReference type="RuleBase" id="RU363032"/>
    </source>
</evidence>
<dbReference type="AlphaFoldDB" id="A0A5J6MI82"/>
<reference evidence="10 11" key="1">
    <citation type="submission" date="2019-08" db="EMBL/GenBank/DDBJ databases">
        <title>Hyperibacter terrae gen. nov., sp. nov. and Hyperibacter viscosus sp. nov., two new members in the family Rhodospirillaceae isolated from the rhizosphere of Hypericum perforatum.</title>
        <authorList>
            <person name="Noviana Z."/>
        </authorList>
    </citation>
    <scope>NUCLEOTIDE SEQUENCE [LARGE SCALE GENOMIC DNA]</scope>
    <source>
        <strain evidence="10 11">R5913</strain>
    </source>
</reference>
<dbReference type="SUPFAM" id="SSF161098">
    <property type="entry name" value="MetI-like"/>
    <property type="match status" value="1"/>
</dbReference>
<dbReference type="PROSITE" id="PS50928">
    <property type="entry name" value="ABC_TM1"/>
    <property type="match status" value="1"/>
</dbReference>
<keyword evidence="11" id="KW-1185">Reference proteome</keyword>
<comment type="subcellular location">
    <subcellularLocation>
        <location evidence="1 8">Cell membrane</location>
        <topology evidence="1 8">Multi-pass membrane protein</topology>
    </subcellularLocation>
</comment>
<name>A0A5J6MI82_9PROT</name>
<feature type="transmembrane region" description="Helical" evidence="8">
    <location>
        <begin position="270"/>
        <end position="291"/>
    </location>
</feature>
<comment type="similarity">
    <text evidence="2">Belongs to the binding-protein-dependent transport system permease family. CysTW subfamily.</text>
</comment>
<feature type="transmembrane region" description="Helical" evidence="8">
    <location>
        <begin position="168"/>
        <end position="190"/>
    </location>
</feature>
<evidence type="ECO:0000256" key="6">
    <source>
        <dbReference type="ARBA" id="ARBA00022989"/>
    </source>
</evidence>
<evidence type="ECO:0000256" key="1">
    <source>
        <dbReference type="ARBA" id="ARBA00004651"/>
    </source>
</evidence>
<dbReference type="OrthoDB" id="9807047at2"/>
<dbReference type="GO" id="GO:0005886">
    <property type="term" value="C:plasma membrane"/>
    <property type="evidence" value="ECO:0007669"/>
    <property type="project" value="UniProtKB-SubCell"/>
</dbReference>
<feature type="transmembrane region" description="Helical" evidence="8">
    <location>
        <begin position="12"/>
        <end position="40"/>
    </location>
</feature>
<evidence type="ECO:0000256" key="7">
    <source>
        <dbReference type="ARBA" id="ARBA00023136"/>
    </source>
</evidence>
<feature type="transmembrane region" description="Helical" evidence="8">
    <location>
        <begin position="211"/>
        <end position="233"/>
    </location>
</feature>
<sequence>MREHSGIYPRGLWPAFALPGVVWLILLFLVPFYAVIGVAFGGVDPIFMIPMPAWNPLEWNFDSMIQTLRGFLPGGDYWAVFIRTTVYVGLALSICLLVGYPVAYYISRHTRRTKSVLLALLVLPFWVSYLMRMLAWVNLFAPSGYVNEFLAWSHIMPDPPDWLNGNPISVILALVYGYIPYLILPLLAALDRIDKSLLEAARDLGANPFSAFLHVTLPLSMTGILGASVIIALPMFGDYYTPNIISGSPTTSMLGNQIDLYFHGGPQPSIGASLTMILALFLAVLMTYYMYSVAKATREVRDE</sequence>
<evidence type="ECO:0000313" key="10">
    <source>
        <dbReference type="EMBL" id="QEX16245.1"/>
    </source>
</evidence>
<evidence type="ECO:0000256" key="4">
    <source>
        <dbReference type="ARBA" id="ARBA00022475"/>
    </source>
</evidence>
<feature type="domain" description="ABC transmembrane type-1" evidence="9">
    <location>
        <begin position="81"/>
        <end position="291"/>
    </location>
</feature>
<dbReference type="InterPro" id="IPR035906">
    <property type="entry name" value="MetI-like_sf"/>
</dbReference>
<evidence type="ECO:0000256" key="3">
    <source>
        <dbReference type="ARBA" id="ARBA00022448"/>
    </source>
</evidence>